<dbReference type="GO" id="GO:0071555">
    <property type="term" value="P:cell wall organization"/>
    <property type="evidence" value="ECO:0007669"/>
    <property type="project" value="UniProtKB-KW"/>
</dbReference>
<keyword evidence="7" id="KW-0547">Nucleotide-binding</keyword>
<feature type="domain" description="Mur ligase central" evidence="11">
    <location>
        <begin position="113"/>
        <end position="317"/>
    </location>
</feature>
<comment type="pathway">
    <text evidence="7 8">Cell wall biogenesis; peptidoglycan biosynthesis.</text>
</comment>
<organism evidence="12 13">
    <name type="scientific">Silvibacterium bohemicum</name>
    <dbReference type="NCBI Taxonomy" id="1577686"/>
    <lineage>
        <taxon>Bacteria</taxon>
        <taxon>Pseudomonadati</taxon>
        <taxon>Acidobacteriota</taxon>
        <taxon>Terriglobia</taxon>
        <taxon>Terriglobales</taxon>
        <taxon>Acidobacteriaceae</taxon>
        <taxon>Silvibacterium</taxon>
    </lineage>
</organism>
<gene>
    <name evidence="7" type="primary">murE</name>
    <name evidence="12" type="ORF">HNQ77_002776</name>
</gene>
<dbReference type="Proteomes" id="UP000538666">
    <property type="component" value="Unassembled WGS sequence"/>
</dbReference>
<feature type="binding site" evidence="7">
    <location>
        <position position="471"/>
    </location>
    <ligand>
        <name>meso-2,6-diaminopimelate</name>
        <dbReference type="ChEBI" id="CHEBI:57791"/>
    </ligand>
</feature>
<dbReference type="GO" id="GO:0009252">
    <property type="term" value="P:peptidoglycan biosynthetic process"/>
    <property type="evidence" value="ECO:0007669"/>
    <property type="project" value="UniProtKB-UniRule"/>
</dbReference>
<dbReference type="GO" id="GO:0051301">
    <property type="term" value="P:cell division"/>
    <property type="evidence" value="ECO:0007669"/>
    <property type="project" value="UniProtKB-KW"/>
</dbReference>
<evidence type="ECO:0000313" key="13">
    <source>
        <dbReference type="Proteomes" id="UP000538666"/>
    </source>
</evidence>
<dbReference type="UniPathway" id="UPA00219"/>
<comment type="cofactor">
    <cofactor evidence="7">
        <name>Mg(2+)</name>
        <dbReference type="ChEBI" id="CHEBI:18420"/>
    </cofactor>
</comment>
<evidence type="ECO:0000256" key="2">
    <source>
        <dbReference type="ARBA" id="ARBA00022618"/>
    </source>
</evidence>
<dbReference type="PANTHER" id="PTHR23135:SF4">
    <property type="entry name" value="UDP-N-ACETYLMURAMOYL-L-ALANYL-D-GLUTAMATE--2,6-DIAMINOPIMELATE LIGASE MURE HOMOLOG, CHLOROPLASTIC"/>
    <property type="match status" value="1"/>
</dbReference>
<dbReference type="NCBIfam" id="NF001126">
    <property type="entry name" value="PRK00139.1-4"/>
    <property type="match status" value="1"/>
</dbReference>
<keyword evidence="5 7" id="KW-0131">Cell cycle</keyword>
<feature type="binding site" evidence="7">
    <location>
        <begin position="157"/>
        <end position="158"/>
    </location>
    <ligand>
        <name>UDP-N-acetyl-alpha-D-muramoyl-L-alanyl-D-glutamate</name>
        <dbReference type="ChEBI" id="CHEBI:83900"/>
    </ligand>
</feature>
<evidence type="ECO:0000256" key="6">
    <source>
        <dbReference type="ARBA" id="ARBA00023316"/>
    </source>
</evidence>
<dbReference type="PANTHER" id="PTHR23135">
    <property type="entry name" value="MUR LIGASE FAMILY MEMBER"/>
    <property type="match status" value="1"/>
</dbReference>
<feature type="binding site" evidence="7">
    <location>
        <position position="190"/>
    </location>
    <ligand>
        <name>UDP-N-acetyl-alpha-D-muramoyl-L-alanyl-D-glutamate</name>
        <dbReference type="ChEBI" id="CHEBI:83900"/>
    </ligand>
</feature>
<dbReference type="InterPro" id="IPR035911">
    <property type="entry name" value="MurE/MurF_N"/>
</dbReference>
<comment type="caution">
    <text evidence="7">Lacks conserved residue(s) required for the propagation of feature annotation.</text>
</comment>
<sequence>MTFNDVIAGIEIVRRRGTDTEIAGVEYDSRRVGPGSLFVAMQGETTDGNRYAGKAIELGVAAILTDSAEAFDDIARLHPEFPIAEIAHGRNALALASASFFGHPERKLKLTGITGTNGKTTTAFLLDAILNHAGRKTVLVGTIEYHVAGSVRPSPHTTPESRDLLELLREGVDAGASEAVMEVSSHALAQGRVYGIAYDVAIFTNLTRDHLDFHRTMDNYFAAKRRLFDGSLLHPPREAVINIDDPHGAELATVAREAGAEVFSYGLNAGEFRAERAQMSASGMTFTLQSPYGQVEVRTRLTGKVNVYNLLAACAAATARGLSLEEIRSGVAALACVPGRFQTVDEGQPFTVVVDYAHTDDALRNLTALAREFVTTTGGKVITLFGCGGDRDRAKRPLMGKAAGEGSDFVVLTSDNPRSEDPQAILQDALPGLAATHTRYAVEADRAVAIRLAIHEAKAGDIVLLAGKGHEKTQTMQGKTIPFDDAEVAAAALRELRSQGSR</sequence>
<dbReference type="Gene3D" id="3.40.1190.10">
    <property type="entry name" value="Mur-like, catalytic domain"/>
    <property type="match status" value="1"/>
</dbReference>
<keyword evidence="7" id="KW-0067">ATP-binding</keyword>
<feature type="binding site" evidence="7">
    <location>
        <position position="29"/>
    </location>
    <ligand>
        <name>UDP-N-acetyl-alpha-D-muramoyl-L-alanyl-D-glutamate</name>
        <dbReference type="ChEBI" id="CHEBI:83900"/>
    </ligand>
</feature>
<feature type="domain" description="Mur ligase C-terminal" evidence="10">
    <location>
        <begin position="339"/>
        <end position="469"/>
    </location>
</feature>
<evidence type="ECO:0000259" key="10">
    <source>
        <dbReference type="Pfam" id="PF02875"/>
    </source>
</evidence>
<comment type="caution">
    <text evidence="12">The sequence shown here is derived from an EMBL/GenBank/DDBJ whole genome shotgun (WGS) entry which is preliminary data.</text>
</comment>
<dbReference type="InterPro" id="IPR004101">
    <property type="entry name" value="Mur_ligase_C"/>
</dbReference>
<dbReference type="SUPFAM" id="SSF53244">
    <property type="entry name" value="MurD-like peptide ligases, peptide-binding domain"/>
    <property type="match status" value="1"/>
</dbReference>
<feature type="binding site" evidence="7">
    <location>
        <begin position="415"/>
        <end position="418"/>
    </location>
    <ligand>
        <name>meso-2,6-diaminopimelate</name>
        <dbReference type="ChEBI" id="CHEBI:57791"/>
    </ligand>
</feature>
<feature type="domain" description="Mur ligase N-terminal catalytic" evidence="9">
    <location>
        <begin position="21"/>
        <end position="71"/>
    </location>
</feature>
<keyword evidence="6 7" id="KW-0961">Cell wall biogenesis/degradation</keyword>
<dbReference type="InterPro" id="IPR013221">
    <property type="entry name" value="Mur_ligase_cen"/>
</dbReference>
<feature type="binding site" evidence="7">
    <location>
        <position position="184"/>
    </location>
    <ligand>
        <name>UDP-N-acetyl-alpha-D-muramoyl-L-alanyl-D-glutamate</name>
        <dbReference type="ChEBI" id="CHEBI:83900"/>
    </ligand>
</feature>
<dbReference type="InterPro" id="IPR036615">
    <property type="entry name" value="Mur_ligase_C_dom_sf"/>
</dbReference>
<dbReference type="GO" id="GO:0005524">
    <property type="term" value="F:ATP binding"/>
    <property type="evidence" value="ECO:0007669"/>
    <property type="project" value="UniProtKB-UniRule"/>
</dbReference>
<dbReference type="AlphaFoldDB" id="A0A841JUI4"/>
<keyword evidence="13" id="KW-1185">Reference proteome</keyword>
<keyword evidence="2 7" id="KW-0132">Cell division</keyword>
<dbReference type="OrthoDB" id="9800958at2"/>
<evidence type="ECO:0000256" key="1">
    <source>
        <dbReference type="ARBA" id="ARBA00005898"/>
    </source>
</evidence>
<evidence type="ECO:0000256" key="8">
    <source>
        <dbReference type="RuleBase" id="RU004135"/>
    </source>
</evidence>
<dbReference type="GO" id="GO:0008765">
    <property type="term" value="F:UDP-N-acetylmuramoylalanyl-D-glutamate-2,6-diaminopimelate ligase activity"/>
    <property type="evidence" value="ECO:0007669"/>
    <property type="project" value="UniProtKB-UniRule"/>
</dbReference>
<comment type="catalytic activity">
    <reaction evidence="7">
        <text>UDP-N-acetyl-alpha-D-muramoyl-L-alanyl-D-glutamate + meso-2,6-diaminopimelate + ATP = UDP-N-acetyl-alpha-D-muramoyl-L-alanyl-gamma-D-glutamyl-meso-2,6-diaminopimelate + ADP + phosphate + H(+)</text>
        <dbReference type="Rhea" id="RHEA:23676"/>
        <dbReference type="ChEBI" id="CHEBI:15378"/>
        <dbReference type="ChEBI" id="CHEBI:30616"/>
        <dbReference type="ChEBI" id="CHEBI:43474"/>
        <dbReference type="ChEBI" id="CHEBI:57791"/>
        <dbReference type="ChEBI" id="CHEBI:83900"/>
        <dbReference type="ChEBI" id="CHEBI:83905"/>
        <dbReference type="ChEBI" id="CHEBI:456216"/>
        <dbReference type="EC" id="6.3.2.13"/>
    </reaction>
</comment>
<feature type="binding site" evidence="7">
    <location>
        <position position="192"/>
    </location>
    <ligand>
        <name>UDP-N-acetyl-alpha-D-muramoyl-L-alanyl-D-glutamate</name>
        <dbReference type="ChEBI" id="CHEBI:83900"/>
    </ligand>
</feature>
<keyword evidence="7" id="KW-0460">Magnesium</keyword>
<comment type="PTM">
    <text evidence="7">Carboxylation is probably crucial for Mg(2+) binding and, consequently, for the gamma-phosphate positioning of ATP.</text>
</comment>
<proteinExistence type="inferred from homology"/>
<evidence type="ECO:0000256" key="7">
    <source>
        <dbReference type="HAMAP-Rule" id="MF_00208"/>
    </source>
</evidence>
<feature type="modified residue" description="N6-carboxylysine" evidence="7">
    <location>
        <position position="224"/>
    </location>
</feature>
<protein>
    <recommendedName>
        <fullName evidence="7">UDP-N-acetylmuramoyl-L-alanyl-D-glutamate--2,6-diaminopimelate ligase</fullName>
        <ecNumber evidence="7">6.3.2.13</ecNumber>
    </recommendedName>
    <alternativeName>
        <fullName evidence="7">Meso-A2pm-adding enzyme</fullName>
    </alternativeName>
    <alternativeName>
        <fullName evidence="7">Meso-diaminopimelate-adding enzyme</fullName>
    </alternativeName>
    <alternativeName>
        <fullName evidence="7">UDP-MurNAc-L-Ala-D-Glu:meso-diaminopimelate ligase</fullName>
    </alternativeName>
    <alternativeName>
        <fullName evidence="7">UDP-MurNAc-tripeptide synthetase</fullName>
    </alternativeName>
    <alternativeName>
        <fullName evidence="7">UDP-N-acetylmuramyl-tripeptide synthetase</fullName>
    </alternativeName>
</protein>
<dbReference type="HAMAP" id="MF_00208">
    <property type="entry name" value="MurE"/>
    <property type="match status" value="1"/>
</dbReference>
<dbReference type="SUPFAM" id="SSF53623">
    <property type="entry name" value="MurD-like peptide ligases, catalytic domain"/>
    <property type="match status" value="1"/>
</dbReference>
<feature type="binding site" evidence="7">
    <location>
        <position position="391"/>
    </location>
    <ligand>
        <name>meso-2,6-diaminopimelate</name>
        <dbReference type="ChEBI" id="CHEBI:57791"/>
    </ligand>
</feature>
<dbReference type="InterPro" id="IPR036565">
    <property type="entry name" value="Mur-like_cat_sf"/>
</dbReference>
<dbReference type="EMBL" id="JACHEK010000005">
    <property type="protein sequence ID" value="MBB6144820.1"/>
    <property type="molecule type" value="Genomic_DNA"/>
</dbReference>
<reference evidence="12 13" key="1">
    <citation type="submission" date="2020-08" db="EMBL/GenBank/DDBJ databases">
        <title>Genomic Encyclopedia of Type Strains, Phase IV (KMG-IV): sequencing the most valuable type-strain genomes for metagenomic binning, comparative biology and taxonomic classification.</title>
        <authorList>
            <person name="Goeker M."/>
        </authorList>
    </citation>
    <scope>NUCLEOTIDE SEQUENCE [LARGE SCALE GENOMIC DNA]</scope>
    <source>
        <strain evidence="12 13">DSM 103733</strain>
    </source>
</reference>
<dbReference type="RefSeq" id="WP_050059617.1">
    <property type="nucleotide sequence ID" value="NZ_JACHEK010000005.1"/>
</dbReference>
<dbReference type="Gene3D" id="3.90.190.20">
    <property type="entry name" value="Mur ligase, C-terminal domain"/>
    <property type="match status" value="1"/>
</dbReference>
<evidence type="ECO:0000259" key="9">
    <source>
        <dbReference type="Pfam" id="PF01225"/>
    </source>
</evidence>
<evidence type="ECO:0000256" key="5">
    <source>
        <dbReference type="ARBA" id="ARBA00023306"/>
    </source>
</evidence>
<dbReference type="EC" id="6.3.2.13" evidence="7"/>
<feature type="binding site" evidence="7">
    <location>
        <begin position="115"/>
        <end position="121"/>
    </location>
    <ligand>
        <name>ATP</name>
        <dbReference type="ChEBI" id="CHEBI:30616"/>
    </ligand>
</feature>
<dbReference type="InterPro" id="IPR005761">
    <property type="entry name" value="UDP-N-AcMur-Glu-dNH2Pim_ligase"/>
</dbReference>
<keyword evidence="7 12" id="KW-0436">Ligase</keyword>
<dbReference type="NCBIfam" id="TIGR01085">
    <property type="entry name" value="murE"/>
    <property type="match status" value="1"/>
</dbReference>
<keyword evidence="4 7" id="KW-0573">Peptidoglycan synthesis</keyword>
<evidence type="ECO:0000256" key="4">
    <source>
        <dbReference type="ARBA" id="ARBA00022984"/>
    </source>
</evidence>
<dbReference type="Pfam" id="PF02875">
    <property type="entry name" value="Mur_ligase_C"/>
    <property type="match status" value="1"/>
</dbReference>
<dbReference type="SUPFAM" id="SSF63418">
    <property type="entry name" value="MurE/MurF N-terminal domain"/>
    <property type="match status" value="1"/>
</dbReference>
<dbReference type="Pfam" id="PF01225">
    <property type="entry name" value="Mur_ligase"/>
    <property type="match status" value="1"/>
</dbReference>
<dbReference type="InterPro" id="IPR000713">
    <property type="entry name" value="Mur_ligase_N"/>
</dbReference>
<accession>A0A841JUI4</accession>
<dbReference type="Gene3D" id="3.40.1390.10">
    <property type="entry name" value="MurE/MurF, N-terminal domain"/>
    <property type="match status" value="1"/>
</dbReference>
<comment type="function">
    <text evidence="7">Catalyzes the addition of meso-diaminopimelic acid to the nucleotide precursor UDP-N-acetylmuramoyl-L-alanyl-D-glutamate (UMAG) in the biosynthesis of bacterial cell-wall peptidoglycan.</text>
</comment>
<feature type="binding site" evidence="7">
    <location>
        <position position="467"/>
    </location>
    <ligand>
        <name>meso-2,6-diaminopimelate</name>
        <dbReference type="ChEBI" id="CHEBI:57791"/>
    </ligand>
</feature>
<evidence type="ECO:0000256" key="3">
    <source>
        <dbReference type="ARBA" id="ARBA00022960"/>
    </source>
</evidence>
<dbReference type="GO" id="GO:0000287">
    <property type="term" value="F:magnesium ion binding"/>
    <property type="evidence" value="ECO:0007669"/>
    <property type="project" value="UniProtKB-UniRule"/>
</dbReference>
<evidence type="ECO:0000259" key="11">
    <source>
        <dbReference type="Pfam" id="PF08245"/>
    </source>
</evidence>
<feature type="short sequence motif" description="Meso-diaminopimelate recognition motif" evidence="7">
    <location>
        <begin position="415"/>
        <end position="418"/>
    </location>
</feature>
<keyword evidence="3 7" id="KW-0133">Cell shape</keyword>
<evidence type="ECO:0000313" key="12">
    <source>
        <dbReference type="EMBL" id="MBB6144820.1"/>
    </source>
</evidence>
<comment type="similarity">
    <text evidence="1 7">Belongs to the MurCDEF family. MurE subfamily.</text>
</comment>
<dbReference type="GO" id="GO:0008360">
    <property type="term" value="P:regulation of cell shape"/>
    <property type="evidence" value="ECO:0007669"/>
    <property type="project" value="UniProtKB-KW"/>
</dbReference>
<comment type="subcellular location">
    <subcellularLocation>
        <location evidence="7 8">Cytoplasm</location>
    </subcellularLocation>
</comment>
<dbReference type="NCBIfam" id="NF001124">
    <property type="entry name" value="PRK00139.1-2"/>
    <property type="match status" value="1"/>
</dbReference>
<dbReference type="Pfam" id="PF08245">
    <property type="entry name" value="Mur_ligase_M"/>
    <property type="match status" value="1"/>
</dbReference>
<dbReference type="GO" id="GO:0005737">
    <property type="term" value="C:cytoplasm"/>
    <property type="evidence" value="ECO:0007669"/>
    <property type="project" value="UniProtKB-SubCell"/>
</dbReference>
<name>A0A841JUI4_9BACT</name>
<keyword evidence="7" id="KW-0963">Cytoplasm</keyword>